<accession>A0A4Y2GHT3</accession>
<evidence type="ECO:0000313" key="4">
    <source>
        <dbReference type="Proteomes" id="UP000499080"/>
    </source>
</evidence>
<sequence length="472" mass="53121">MPPKNKNKGKKGIRTNPQEDPRVIRNREQAKKADAKKLKIALKKLTKEQKQNKKTVPSSANYGTDNQEPLQHETRGEGSEIEEDINLPYSSCNEPSTSRTIGQQVNQQIDSSETSKETGNDCASPKEESITKRKPLYLKIRKMIPERKKLSSNIAETEQDCSQSIQLNYSDDKRLHKGEHAKTQVEAENEKIAEIRTPKATKSMEFASNTSKNVPPKVHKKATEDLTNKRNILQQKLKTFETDMQSLDEQEKKLSPSVKEKTMAIRGGIKVLATDKSVKNSDKKGSIYSCYTPDKKIIYIGDETIKIYLLVDQGSQVVCNSRRRPVIDLVQNVETCSGTLEGHATENPDENIKIDSEKYDKTTSDTKCDLSSASEFSSLNCQTVDDQTTDNPGKDILIDSEQHDKTATDTKCSSSSISKYSKEKDASGINSTQEKMRELCNDYLKDFHSASKKFKTRVENHIKIDSLKSSEI</sequence>
<gene>
    <name evidence="3" type="ORF">AVEN_51715_1</name>
</gene>
<feature type="compositionally biased region" description="Polar residues" evidence="2">
    <location>
        <begin position="88"/>
        <end position="112"/>
    </location>
</feature>
<evidence type="ECO:0000256" key="1">
    <source>
        <dbReference type="SAM" id="Coils"/>
    </source>
</evidence>
<dbReference type="Proteomes" id="UP000499080">
    <property type="component" value="Unassembled WGS sequence"/>
</dbReference>
<feature type="compositionally biased region" description="Basic and acidic residues" evidence="2">
    <location>
        <begin position="113"/>
        <end position="131"/>
    </location>
</feature>
<feature type="region of interest" description="Disordered" evidence="2">
    <location>
        <begin position="1"/>
        <end position="134"/>
    </location>
</feature>
<dbReference type="AlphaFoldDB" id="A0A4Y2GHT3"/>
<dbReference type="EMBL" id="BGPR01001372">
    <property type="protein sequence ID" value="GBM52279.1"/>
    <property type="molecule type" value="Genomic_DNA"/>
</dbReference>
<comment type="caution">
    <text evidence="3">The sequence shown here is derived from an EMBL/GenBank/DDBJ whole genome shotgun (WGS) entry which is preliminary data.</text>
</comment>
<feature type="compositionally biased region" description="Basic and acidic residues" evidence="2">
    <location>
        <begin position="392"/>
        <end position="408"/>
    </location>
</feature>
<proteinExistence type="predicted"/>
<keyword evidence="4" id="KW-1185">Reference proteome</keyword>
<feature type="compositionally biased region" description="Polar residues" evidence="2">
    <location>
        <begin position="56"/>
        <end position="69"/>
    </location>
</feature>
<feature type="region of interest" description="Disordered" evidence="2">
    <location>
        <begin position="383"/>
        <end position="413"/>
    </location>
</feature>
<reference evidence="3 4" key="1">
    <citation type="journal article" date="2019" name="Sci. Rep.">
        <title>Orb-weaving spider Araneus ventricosus genome elucidates the spidroin gene catalogue.</title>
        <authorList>
            <person name="Kono N."/>
            <person name="Nakamura H."/>
            <person name="Ohtoshi R."/>
            <person name="Moran D.A.P."/>
            <person name="Shinohara A."/>
            <person name="Yoshida Y."/>
            <person name="Fujiwara M."/>
            <person name="Mori M."/>
            <person name="Tomita M."/>
            <person name="Arakawa K."/>
        </authorList>
    </citation>
    <scope>NUCLEOTIDE SEQUENCE [LARGE SCALE GENOMIC DNA]</scope>
</reference>
<evidence type="ECO:0000313" key="3">
    <source>
        <dbReference type="EMBL" id="GBM52279.1"/>
    </source>
</evidence>
<keyword evidence="1" id="KW-0175">Coiled coil</keyword>
<feature type="coiled-coil region" evidence="1">
    <location>
        <begin position="223"/>
        <end position="250"/>
    </location>
</feature>
<protein>
    <submittedName>
        <fullName evidence="3">Uncharacterized protein</fullName>
    </submittedName>
</protein>
<feature type="compositionally biased region" description="Basic residues" evidence="2">
    <location>
        <begin position="1"/>
        <end position="13"/>
    </location>
</feature>
<name>A0A4Y2GHT3_ARAVE</name>
<organism evidence="3 4">
    <name type="scientific">Araneus ventricosus</name>
    <name type="common">Orbweaver spider</name>
    <name type="synonym">Epeira ventricosa</name>
    <dbReference type="NCBI Taxonomy" id="182803"/>
    <lineage>
        <taxon>Eukaryota</taxon>
        <taxon>Metazoa</taxon>
        <taxon>Ecdysozoa</taxon>
        <taxon>Arthropoda</taxon>
        <taxon>Chelicerata</taxon>
        <taxon>Arachnida</taxon>
        <taxon>Araneae</taxon>
        <taxon>Araneomorphae</taxon>
        <taxon>Entelegynae</taxon>
        <taxon>Araneoidea</taxon>
        <taxon>Araneidae</taxon>
        <taxon>Araneus</taxon>
    </lineage>
</organism>
<evidence type="ECO:0000256" key="2">
    <source>
        <dbReference type="SAM" id="MobiDB-lite"/>
    </source>
</evidence>
<feature type="compositionally biased region" description="Basic and acidic residues" evidence="2">
    <location>
        <begin position="17"/>
        <end position="37"/>
    </location>
</feature>